<keyword evidence="4" id="KW-0832">Ubl conjugation</keyword>
<feature type="region of interest" description="Disordered" evidence="7">
    <location>
        <begin position="867"/>
        <end position="919"/>
    </location>
</feature>
<feature type="region of interest" description="Disordered" evidence="7">
    <location>
        <begin position="605"/>
        <end position="643"/>
    </location>
</feature>
<dbReference type="GO" id="GO:0019888">
    <property type="term" value="F:protein phosphatase regulator activity"/>
    <property type="evidence" value="ECO:0007669"/>
    <property type="project" value="Ensembl"/>
</dbReference>
<dbReference type="GO" id="GO:0051983">
    <property type="term" value="P:regulation of chromosome segregation"/>
    <property type="evidence" value="ECO:0007669"/>
    <property type="project" value="TreeGrafter"/>
</dbReference>
<evidence type="ECO:0000259" key="8">
    <source>
        <dbReference type="Pfam" id="PF15276"/>
    </source>
</evidence>
<keyword evidence="2" id="KW-1017">Isopeptide bond</keyword>
<keyword evidence="5" id="KW-0539">Nucleus</keyword>
<evidence type="ECO:0000313" key="9">
    <source>
        <dbReference type="Ensembl" id="ENSNGAP00000014022.1"/>
    </source>
</evidence>
<dbReference type="GO" id="GO:0005829">
    <property type="term" value="C:cytosol"/>
    <property type="evidence" value="ECO:0007669"/>
    <property type="project" value="Ensembl"/>
</dbReference>
<feature type="compositionally biased region" description="Basic and acidic residues" evidence="7">
    <location>
        <begin position="612"/>
        <end position="625"/>
    </location>
</feature>
<feature type="region of interest" description="Disordered" evidence="7">
    <location>
        <begin position="64"/>
        <end position="91"/>
    </location>
</feature>
<dbReference type="Pfam" id="PF15276">
    <property type="entry name" value="PP1_bind"/>
    <property type="match status" value="1"/>
</dbReference>
<reference evidence="9" key="1">
    <citation type="submission" date="2025-08" db="UniProtKB">
        <authorList>
            <consortium name="Ensembl"/>
        </authorList>
    </citation>
    <scope>IDENTIFICATION</scope>
</reference>
<gene>
    <name evidence="9" type="primary">Cdca2</name>
</gene>
<evidence type="ECO:0000256" key="2">
    <source>
        <dbReference type="ARBA" id="ARBA00022499"/>
    </source>
</evidence>
<dbReference type="Proteomes" id="UP000694381">
    <property type="component" value="Unassembled WGS sequence"/>
</dbReference>
<evidence type="ECO:0000256" key="4">
    <source>
        <dbReference type="ARBA" id="ARBA00022843"/>
    </source>
</evidence>
<reference evidence="9" key="2">
    <citation type="submission" date="2025-09" db="UniProtKB">
        <authorList>
            <consortium name="Ensembl"/>
        </authorList>
    </citation>
    <scope>IDENTIFICATION</scope>
</reference>
<evidence type="ECO:0000256" key="1">
    <source>
        <dbReference type="ARBA" id="ARBA00004123"/>
    </source>
</evidence>
<dbReference type="GO" id="GO:0005694">
    <property type="term" value="C:chromosome"/>
    <property type="evidence" value="ECO:0007669"/>
    <property type="project" value="Ensembl"/>
</dbReference>
<keyword evidence="3" id="KW-0597">Phosphoprotein</keyword>
<feature type="region of interest" description="Disordered" evidence="7">
    <location>
        <begin position="771"/>
        <end position="794"/>
    </location>
</feature>
<dbReference type="GeneTree" id="ENSGT00940000154352"/>
<keyword evidence="10" id="KW-1185">Reference proteome</keyword>
<feature type="compositionally biased region" description="Polar residues" evidence="7">
    <location>
        <begin position="893"/>
        <end position="902"/>
    </location>
</feature>
<feature type="compositionally biased region" description="Polar residues" evidence="7">
    <location>
        <begin position="455"/>
        <end position="467"/>
    </location>
</feature>
<feature type="region of interest" description="Disordered" evidence="7">
    <location>
        <begin position="348"/>
        <end position="374"/>
    </location>
</feature>
<dbReference type="PANTHER" id="PTHR21603">
    <property type="entry name" value="ANTIGEN KI-67-LIKE PROTEIN"/>
    <property type="match status" value="1"/>
</dbReference>
<sequence>MDASSHDKQFPPSQECAVHNSENASFILGTGKLVMPDPCTPDTFKSPLDFNTVTVEQLGITPESFVKPPSGKSPSYLKKARRRSTVGARGSPETNHLIRFIAQQRRLKNAERSPLAYNSPLEVSPGLDRSANSLRVRISAFQSAFHSIQETETLTGSPAVETSGLDKKKINLHGVKAVFQSTVVSINGAISPKSLKLGSAESGHVVAESVLLPELMEASHGLGVADCVDGTRSINAVPLDTPTAQGNSDIVPDIRLPAKPLCRSNSPSSETFVLRSVLKKPDKPFAEGLQEHSNNLCDGGTHPNLIPDPSFCCREQKADQENSKTPVFLNVRKRKKVTFGEDLSPEVFDQSLPANTPLRKGGTPVPQKDLSDTSPLLPEHSPVAEQLLQPNFDDNGENLENIEPLEVSFAVLSPNKSSIAETLSGTESFSSSNNHEKITCKSRPTRTSNRRKFQPDNSTENVCSSHNTEAEPWKEKKIKRRKSQDSKCTSRALPKKKLVCKGFRKKKRKAKKVVQKSLYGKREIASKKPLLSPIPELPEVSETTPSPTGGFSLNGELEEAFPLDKPMKRKRLLPPNIDLPEHPVLEESDESELCCSSPGTAAFKGGACASTKDTDGPDSDPRAESKLQSAEEPNMETKNDKSLVPCAAGTKGHIVSINPKPVCVPQRQEVFSDGQNAENLCEILKLSEHMSVKCGESTCSAAKGKLQCSPPVPDSEKELEYSEDILAGNIKEPTSHIKNVGSESAEILSARERKHRRCSVYCWGRQHSHLEQKGNPASSCSVETPVESSSGNSQLCKDLSDAIEQSFQRTNNETKVRRSTRLHRDLESTGLVWMALPFSSTSQKTKRRTICTLDSREFQSVSSGQRLDALPSVSGGGSSESQVAGSSRRKSFSGATLTSSRLQEPGLSRRKAGANTQLP</sequence>
<feature type="region of interest" description="Disordered" evidence="7">
    <location>
        <begin position="426"/>
        <end position="491"/>
    </location>
</feature>
<dbReference type="PANTHER" id="PTHR21603:SF16">
    <property type="entry name" value="CELL DIVISION CYCLE-ASSOCIATED PROTEIN 2"/>
    <property type="match status" value="1"/>
</dbReference>
<dbReference type="AlphaFoldDB" id="A0A8C6R765"/>
<evidence type="ECO:0000313" key="10">
    <source>
        <dbReference type="Proteomes" id="UP000694381"/>
    </source>
</evidence>
<dbReference type="OMA" id="QKECDCS"/>
<name>A0A8C6R765_NANGA</name>
<evidence type="ECO:0000256" key="3">
    <source>
        <dbReference type="ARBA" id="ARBA00022553"/>
    </source>
</evidence>
<dbReference type="InterPro" id="IPR029334">
    <property type="entry name" value="PP1-bd"/>
</dbReference>
<organism evidence="9 10">
    <name type="scientific">Nannospalax galili</name>
    <name type="common">Northern Israeli blind subterranean mole rat</name>
    <name type="synonym">Spalax galili</name>
    <dbReference type="NCBI Taxonomy" id="1026970"/>
    <lineage>
        <taxon>Eukaryota</taxon>
        <taxon>Metazoa</taxon>
        <taxon>Chordata</taxon>
        <taxon>Craniata</taxon>
        <taxon>Vertebrata</taxon>
        <taxon>Euteleostomi</taxon>
        <taxon>Mammalia</taxon>
        <taxon>Eutheria</taxon>
        <taxon>Euarchontoglires</taxon>
        <taxon>Glires</taxon>
        <taxon>Rodentia</taxon>
        <taxon>Myomorpha</taxon>
        <taxon>Muroidea</taxon>
        <taxon>Spalacidae</taxon>
        <taxon>Spalacinae</taxon>
        <taxon>Nannospalax</taxon>
    </lineage>
</organism>
<feature type="compositionally biased region" description="Polar residues" evidence="7">
    <location>
        <begin position="775"/>
        <end position="794"/>
    </location>
</feature>
<keyword evidence="6" id="KW-0131">Cell cycle</keyword>
<evidence type="ECO:0000256" key="5">
    <source>
        <dbReference type="ARBA" id="ARBA00023242"/>
    </source>
</evidence>
<dbReference type="GO" id="GO:0007088">
    <property type="term" value="P:regulation of mitotic nuclear division"/>
    <property type="evidence" value="ECO:0007669"/>
    <property type="project" value="TreeGrafter"/>
</dbReference>
<feature type="region of interest" description="Disordered" evidence="7">
    <location>
        <begin position="534"/>
        <end position="555"/>
    </location>
</feature>
<dbReference type="GO" id="GO:0007059">
    <property type="term" value="P:chromosome segregation"/>
    <property type="evidence" value="ECO:0007669"/>
    <property type="project" value="Ensembl"/>
</dbReference>
<accession>A0A8C6R765</accession>
<comment type="subcellular location">
    <subcellularLocation>
        <location evidence="1">Nucleus</location>
    </subcellularLocation>
</comment>
<evidence type="ECO:0000256" key="7">
    <source>
        <dbReference type="SAM" id="MobiDB-lite"/>
    </source>
</evidence>
<feature type="domain" description="PP1-binding" evidence="8">
    <location>
        <begin position="333"/>
        <end position="394"/>
    </location>
</feature>
<proteinExistence type="predicted"/>
<protein>
    <submittedName>
        <fullName evidence="9">Cell division cycle associated 2</fullName>
    </submittedName>
</protein>
<feature type="compositionally biased region" description="Polar residues" evidence="7">
    <location>
        <begin position="541"/>
        <end position="551"/>
    </location>
</feature>
<evidence type="ECO:0000256" key="6">
    <source>
        <dbReference type="ARBA" id="ARBA00023306"/>
    </source>
</evidence>
<dbReference type="GO" id="GO:0005654">
    <property type="term" value="C:nucleoplasm"/>
    <property type="evidence" value="ECO:0007669"/>
    <property type="project" value="Ensembl"/>
</dbReference>
<dbReference type="Ensembl" id="ENSNGAT00000019607.1">
    <property type="protein sequence ID" value="ENSNGAP00000014022.1"/>
    <property type="gene ID" value="ENSNGAG00000015418.1"/>
</dbReference>